<dbReference type="PANTHER" id="PTHR47326:SF1">
    <property type="entry name" value="HTH PSQ-TYPE DOMAIN-CONTAINING PROTEIN"/>
    <property type="match status" value="1"/>
</dbReference>
<feature type="compositionally biased region" description="Basic and acidic residues" evidence="1">
    <location>
        <begin position="38"/>
        <end position="62"/>
    </location>
</feature>
<evidence type="ECO:0000313" key="3">
    <source>
        <dbReference type="Proteomes" id="UP000078541"/>
    </source>
</evidence>
<feature type="compositionally biased region" description="Basic residues" evidence="1">
    <location>
        <begin position="63"/>
        <end position="81"/>
    </location>
</feature>
<dbReference type="EMBL" id="KQ981986">
    <property type="protein sequence ID" value="KYN31197.1"/>
    <property type="molecule type" value="Genomic_DNA"/>
</dbReference>
<reference evidence="2 3" key="1">
    <citation type="submission" date="2016-03" db="EMBL/GenBank/DDBJ databases">
        <title>Trachymyrmex septentrionalis WGS genome.</title>
        <authorList>
            <person name="Nygaard S."/>
            <person name="Hu H."/>
            <person name="Boomsma J."/>
            <person name="Zhang G."/>
        </authorList>
    </citation>
    <scope>NUCLEOTIDE SEQUENCE [LARGE SCALE GENOMIC DNA]</scope>
    <source>
        <strain evidence="2">Tsep2-gDNA-1</strain>
        <tissue evidence="2">Whole body</tissue>
    </source>
</reference>
<dbReference type="STRING" id="34720.A0A195ETG3"/>
<dbReference type="GO" id="GO:0003676">
    <property type="term" value="F:nucleic acid binding"/>
    <property type="evidence" value="ECO:0007669"/>
    <property type="project" value="InterPro"/>
</dbReference>
<dbReference type="Proteomes" id="UP000078541">
    <property type="component" value="Unassembled WGS sequence"/>
</dbReference>
<accession>A0A195ETG3</accession>
<evidence type="ECO:0000313" key="2">
    <source>
        <dbReference type="EMBL" id="KYN31197.1"/>
    </source>
</evidence>
<evidence type="ECO:0000256" key="1">
    <source>
        <dbReference type="SAM" id="MobiDB-lite"/>
    </source>
</evidence>
<proteinExistence type="predicted"/>
<protein>
    <submittedName>
        <fullName evidence="2">Uncharacterized protein</fullName>
    </submittedName>
</protein>
<dbReference type="Gene3D" id="3.30.420.10">
    <property type="entry name" value="Ribonuclease H-like superfamily/Ribonuclease H"/>
    <property type="match status" value="1"/>
</dbReference>
<dbReference type="PANTHER" id="PTHR47326">
    <property type="entry name" value="TRANSPOSABLE ELEMENT TC3 TRANSPOSASE-LIKE PROTEIN"/>
    <property type="match status" value="1"/>
</dbReference>
<feature type="compositionally biased region" description="Basic and acidic residues" evidence="1">
    <location>
        <begin position="12"/>
        <end position="21"/>
    </location>
</feature>
<sequence>MPDARCLTQNEVPRDEARMVKLNEYTSATSMEGEEEDISKGERRKEKNNEKKNGKRRVERESKRGRRKREQHGKKRRKMKRSHQEGTKFLREENIYVARRSNGDCRREAAFYVIKFAKSQTLQISKTKFHGRVISRRGDVNWPPRSCDLTPLDFSLWGFLKGKVYANDPQTIPELKEEIRRTINEISPQLCQNVIENFVKRMNVCKQSRGGHLSDIVFHI</sequence>
<gene>
    <name evidence="2" type="ORF">ALC56_14465</name>
</gene>
<organism evidence="2 3">
    <name type="scientific">Trachymyrmex septentrionalis</name>
    <dbReference type="NCBI Taxonomy" id="34720"/>
    <lineage>
        <taxon>Eukaryota</taxon>
        <taxon>Metazoa</taxon>
        <taxon>Ecdysozoa</taxon>
        <taxon>Arthropoda</taxon>
        <taxon>Hexapoda</taxon>
        <taxon>Insecta</taxon>
        <taxon>Pterygota</taxon>
        <taxon>Neoptera</taxon>
        <taxon>Endopterygota</taxon>
        <taxon>Hymenoptera</taxon>
        <taxon>Apocrita</taxon>
        <taxon>Aculeata</taxon>
        <taxon>Formicoidea</taxon>
        <taxon>Formicidae</taxon>
        <taxon>Myrmicinae</taxon>
        <taxon>Trachymyrmex</taxon>
    </lineage>
</organism>
<feature type="region of interest" description="Disordered" evidence="1">
    <location>
        <begin position="1"/>
        <end position="87"/>
    </location>
</feature>
<name>A0A195ETG3_9HYME</name>
<dbReference type="AlphaFoldDB" id="A0A195ETG3"/>
<keyword evidence="3" id="KW-1185">Reference proteome</keyword>
<dbReference type="InterPro" id="IPR036397">
    <property type="entry name" value="RNaseH_sf"/>
</dbReference>